<evidence type="ECO:0000313" key="3">
    <source>
        <dbReference type="Proteomes" id="UP000677054"/>
    </source>
</evidence>
<evidence type="ECO:0000256" key="1">
    <source>
        <dbReference type="SAM" id="Phobius"/>
    </source>
</evidence>
<sequence length="68" mass="7473">MWSRKTSCCRKYVVLCVSCGVASVILAGLYVAVHLVLRAHTHSLHYFETVPSYVPAAVVRPPASLCVR</sequence>
<accession>A0A7R8XBY3</accession>
<protein>
    <submittedName>
        <fullName evidence="2">Uncharacterized protein</fullName>
    </submittedName>
</protein>
<gene>
    <name evidence="2" type="ORF">DSTB1V02_LOCUS4326</name>
</gene>
<keyword evidence="3" id="KW-1185">Reference proteome</keyword>
<evidence type="ECO:0000313" key="2">
    <source>
        <dbReference type="EMBL" id="CAD7244430.1"/>
    </source>
</evidence>
<keyword evidence="1" id="KW-1133">Transmembrane helix</keyword>
<reference evidence="2" key="1">
    <citation type="submission" date="2020-11" db="EMBL/GenBank/DDBJ databases">
        <authorList>
            <person name="Tran Van P."/>
        </authorList>
    </citation>
    <scope>NUCLEOTIDE SEQUENCE</scope>
</reference>
<dbReference type="PANTHER" id="PTHR39952">
    <property type="entry name" value="FI02073P"/>
    <property type="match status" value="1"/>
</dbReference>
<keyword evidence="1" id="KW-0812">Transmembrane</keyword>
<dbReference type="PANTHER" id="PTHR39952:SF1">
    <property type="match status" value="1"/>
</dbReference>
<feature type="transmembrane region" description="Helical" evidence="1">
    <location>
        <begin position="12"/>
        <end position="37"/>
    </location>
</feature>
<dbReference type="OrthoDB" id="8194427at2759"/>
<keyword evidence="1" id="KW-0472">Membrane</keyword>
<name>A0A7R8XBY3_9CRUS</name>
<proteinExistence type="predicted"/>
<organism evidence="2">
    <name type="scientific">Darwinula stevensoni</name>
    <dbReference type="NCBI Taxonomy" id="69355"/>
    <lineage>
        <taxon>Eukaryota</taxon>
        <taxon>Metazoa</taxon>
        <taxon>Ecdysozoa</taxon>
        <taxon>Arthropoda</taxon>
        <taxon>Crustacea</taxon>
        <taxon>Oligostraca</taxon>
        <taxon>Ostracoda</taxon>
        <taxon>Podocopa</taxon>
        <taxon>Podocopida</taxon>
        <taxon>Darwinulocopina</taxon>
        <taxon>Darwinuloidea</taxon>
        <taxon>Darwinulidae</taxon>
        <taxon>Darwinula</taxon>
    </lineage>
</organism>
<dbReference type="Proteomes" id="UP000677054">
    <property type="component" value="Unassembled WGS sequence"/>
</dbReference>
<dbReference type="EMBL" id="LR900153">
    <property type="protein sequence ID" value="CAD7244430.1"/>
    <property type="molecule type" value="Genomic_DNA"/>
</dbReference>
<dbReference type="EMBL" id="CAJPEV010000636">
    <property type="protein sequence ID" value="CAG0887122.1"/>
    <property type="molecule type" value="Genomic_DNA"/>
</dbReference>
<dbReference type="AlphaFoldDB" id="A0A7R8XBY3"/>